<dbReference type="GO" id="GO:0051603">
    <property type="term" value="P:proteolysis involved in protein catabolic process"/>
    <property type="evidence" value="ECO:0007669"/>
    <property type="project" value="TreeGrafter"/>
</dbReference>
<keyword evidence="2" id="KW-0645">Protease</keyword>
<reference evidence="9 10" key="1">
    <citation type="submission" date="2016-11" db="EMBL/GenBank/DDBJ databases">
        <title>Draft Genome Sequences of Nine Cyanobacterial Strains from Diverse Habitats.</title>
        <authorList>
            <person name="Zhu T."/>
            <person name="Hou S."/>
            <person name="Lu X."/>
            <person name="Hess W.R."/>
        </authorList>
    </citation>
    <scope>NUCLEOTIDE SEQUENCE [LARGE SCALE GENOMIC DNA]</scope>
    <source>
        <strain evidence="9 10">5.2 s.c.1</strain>
    </source>
</reference>
<dbReference type="Gene3D" id="1.25.40.10">
    <property type="entry name" value="Tetratricopeptide repeat domain"/>
    <property type="match status" value="1"/>
</dbReference>
<proteinExistence type="predicted"/>
<dbReference type="Pfam" id="PF01435">
    <property type="entry name" value="Peptidase_M48"/>
    <property type="match status" value="1"/>
</dbReference>
<gene>
    <name evidence="9" type="ORF">NIES1031_16380</name>
</gene>
<organism evidence="9 10">
    <name type="scientific">Chroogloeocystis siderophila 5.2 s.c.1</name>
    <dbReference type="NCBI Taxonomy" id="247279"/>
    <lineage>
        <taxon>Bacteria</taxon>
        <taxon>Bacillati</taxon>
        <taxon>Cyanobacteriota</taxon>
        <taxon>Cyanophyceae</taxon>
        <taxon>Oscillatoriophycideae</taxon>
        <taxon>Chroococcales</taxon>
        <taxon>Chroococcaceae</taxon>
        <taxon>Chroogloeocystis</taxon>
    </lineage>
</organism>
<keyword evidence="6" id="KW-0482">Metalloprotease</keyword>
<accession>A0A1U7HLC0</accession>
<dbReference type="PANTHER" id="PTHR22726">
    <property type="entry name" value="METALLOENDOPEPTIDASE OMA1"/>
    <property type="match status" value="1"/>
</dbReference>
<sequence length="530" mass="58394">MKPIWKSLLLSLNAVLFSTGTSIVLAEPVKDASPSAIVVPVVGESIHPEVNATSQSKPPASTQEIVDKLNAAAKLSPEEIARQQKISEADRLYLGGQFAAAEKLYREVKTPFTTASTDVVQRPPAIVDPAQLPPAGKVYWREAEAAFQHKVASRMMVPLRLLVEQYPEFIPGHLRLAEALQKFDHNKEAIAVLERAVTLYPDQPDLVKAKVTALAQSKQWMEASLAARQFALLRSSNAEHANEFIEIADSHLERYQKHLRRELTGNTIANILTGALGYALTGNLLGPFSAVQTTAMLLRGESAVGESVANQAREQLEIVTDKAVVDYVNEIGQRLAQVAGRNDFKYEFYVVLDKDLNAFALPGGKVFINAGAITSAQSEAELAGLLAHELAHTVLSHGFQLVAEGNLVANVTQFFPYGGTVANLVSLNYSREMEQQADVLGTRLLASTGYAADGLRNLMVTLQKEETGTPFTWLSSHPATSDRIRYLESIIQRYGYNRYAYEGVTRHNQIKQRVEKLLQAKQSERKKHQR</sequence>
<evidence type="ECO:0000256" key="6">
    <source>
        <dbReference type="ARBA" id="ARBA00023049"/>
    </source>
</evidence>
<dbReference type="EMBL" id="MRCC01000013">
    <property type="protein sequence ID" value="OKH24354.1"/>
    <property type="molecule type" value="Genomic_DNA"/>
</dbReference>
<evidence type="ECO:0000313" key="10">
    <source>
        <dbReference type="Proteomes" id="UP000185984"/>
    </source>
</evidence>
<keyword evidence="7" id="KW-0732">Signal</keyword>
<protein>
    <submittedName>
        <fullName evidence="9">Peptidase M48 Ste24p</fullName>
    </submittedName>
</protein>
<evidence type="ECO:0000259" key="8">
    <source>
        <dbReference type="Pfam" id="PF01435"/>
    </source>
</evidence>
<dbReference type="Proteomes" id="UP000185984">
    <property type="component" value="Unassembled WGS sequence"/>
</dbReference>
<dbReference type="InterPro" id="IPR051156">
    <property type="entry name" value="Mito/Outer_Membr_Metalloprot"/>
</dbReference>
<evidence type="ECO:0000256" key="5">
    <source>
        <dbReference type="ARBA" id="ARBA00022833"/>
    </source>
</evidence>
<feature type="domain" description="Peptidase M48" evidence="8">
    <location>
        <begin position="327"/>
        <end position="490"/>
    </location>
</feature>
<evidence type="ECO:0000256" key="3">
    <source>
        <dbReference type="ARBA" id="ARBA00022723"/>
    </source>
</evidence>
<feature type="chain" id="PRO_5012188646" evidence="7">
    <location>
        <begin position="27"/>
        <end position="530"/>
    </location>
</feature>
<dbReference type="InterPro" id="IPR011990">
    <property type="entry name" value="TPR-like_helical_dom_sf"/>
</dbReference>
<evidence type="ECO:0000256" key="7">
    <source>
        <dbReference type="SAM" id="SignalP"/>
    </source>
</evidence>
<keyword evidence="10" id="KW-1185">Reference proteome</keyword>
<evidence type="ECO:0000256" key="4">
    <source>
        <dbReference type="ARBA" id="ARBA00022801"/>
    </source>
</evidence>
<evidence type="ECO:0000256" key="1">
    <source>
        <dbReference type="ARBA" id="ARBA00001947"/>
    </source>
</evidence>
<name>A0A1U7HLC0_9CHRO</name>
<comment type="caution">
    <text evidence="9">The sequence shown here is derived from an EMBL/GenBank/DDBJ whole genome shotgun (WGS) entry which is preliminary data.</text>
</comment>
<dbReference type="SUPFAM" id="SSF48452">
    <property type="entry name" value="TPR-like"/>
    <property type="match status" value="1"/>
</dbReference>
<dbReference type="GO" id="GO:0004222">
    <property type="term" value="F:metalloendopeptidase activity"/>
    <property type="evidence" value="ECO:0007669"/>
    <property type="project" value="InterPro"/>
</dbReference>
<dbReference type="AlphaFoldDB" id="A0A1U7HLC0"/>
<dbReference type="InterPro" id="IPR001915">
    <property type="entry name" value="Peptidase_M48"/>
</dbReference>
<dbReference type="GO" id="GO:0016020">
    <property type="term" value="C:membrane"/>
    <property type="evidence" value="ECO:0007669"/>
    <property type="project" value="TreeGrafter"/>
</dbReference>
<dbReference type="OrthoDB" id="9810445at2"/>
<keyword evidence="3" id="KW-0479">Metal-binding</keyword>
<comment type="cofactor">
    <cofactor evidence="1">
        <name>Zn(2+)</name>
        <dbReference type="ChEBI" id="CHEBI:29105"/>
    </cofactor>
</comment>
<evidence type="ECO:0000256" key="2">
    <source>
        <dbReference type="ARBA" id="ARBA00022670"/>
    </source>
</evidence>
<dbReference type="GO" id="GO:0046872">
    <property type="term" value="F:metal ion binding"/>
    <property type="evidence" value="ECO:0007669"/>
    <property type="project" value="UniProtKB-KW"/>
</dbReference>
<evidence type="ECO:0000313" key="9">
    <source>
        <dbReference type="EMBL" id="OKH24354.1"/>
    </source>
</evidence>
<dbReference type="PANTHER" id="PTHR22726:SF1">
    <property type="entry name" value="METALLOENDOPEPTIDASE OMA1, MITOCHONDRIAL"/>
    <property type="match status" value="1"/>
</dbReference>
<dbReference type="Gene3D" id="3.30.2010.10">
    <property type="entry name" value="Metalloproteases ('zincins'), catalytic domain"/>
    <property type="match status" value="1"/>
</dbReference>
<dbReference type="CDD" id="cd07333">
    <property type="entry name" value="M48C_bepA_like"/>
    <property type="match status" value="1"/>
</dbReference>
<feature type="signal peptide" evidence="7">
    <location>
        <begin position="1"/>
        <end position="26"/>
    </location>
</feature>
<dbReference type="STRING" id="247279.NIES1031_16380"/>
<keyword evidence="5" id="KW-0862">Zinc</keyword>
<dbReference type="RefSeq" id="WP_073550581.1">
    <property type="nucleotide sequence ID" value="NZ_CAWMVK010000005.1"/>
</dbReference>
<keyword evidence="4" id="KW-0378">Hydrolase</keyword>